<dbReference type="InterPro" id="IPR001242">
    <property type="entry name" value="Condensation_dom"/>
</dbReference>
<reference evidence="3" key="1">
    <citation type="journal article" date="2023" name="Microb. Genom.">
        <title>Mesoterricola silvestris gen. nov., sp. nov., Mesoterricola sediminis sp. nov., Geothrix oryzae sp. nov., Geothrix edaphica sp. nov., Geothrix rubra sp. nov., and Geothrix limicola sp. nov., six novel members of Acidobacteriota isolated from soils.</title>
        <authorList>
            <person name="Weisberg A.J."/>
            <person name="Pearce E."/>
            <person name="Kramer C.G."/>
            <person name="Chang J.H."/>
            <person name="Clarke C.R."/>
        </authorList>
    </citation>
    <scope>NUCLEOTIDE SEQUENCE</scope>
    <source>
        <strain evidence="3">ND06-05F</strain>
    </source>
</reference>
<proteinExistence type="predicted"/>
<organism evidence="3 4">
    <name type="scientific">Streptomyces europaeiscabiei</name>
    <dbReference type="NCBI Taxonomy" id="146819"/>
    <lineage>
        <taxon>Bacteria</taxon>
        <taxon>Bacillati</taxon>
        <taxon>Actinomycetota</taxon>
        <taxon>Actinomycetes</taxon>
        <taxon>Kitasatosporales</taxon>
        <taxon>Streptomycetaceae</taxon>
        <taxon>Streptomyces</taxon>
    </lineage>
</organism>
<dbReference type="GO" id="GO:0003824">
    <property type="term" value="F:catalytic activity"/>
    <property type="evidence" value="ECO:0007669"/>
    <property type="project" value="InterPro"/>
</dbReference>
<dbReference type="GO" id="GO:0043041">
    <property type="term" value="P:amino acid activation for nonribosomal peptide biosynthetic process"/>
    <property type="evidence" value="ECO:0007669"/>
    <property type="project" value="TreeGrafter"/>
</dbReference>
<evidence type="ECO:0000313" key="4">
    <source>
        <dbReference type="Proteomes" id="UP001273589"/>
    </source>
</evidence>
<accession>A0AAJ2UNU0</accession>
<evidence type="ECO:0000313" key="3">
    <source>
        <dbReference type="EMBL" id="MDX3133274.1"/>
    </source>
</evidence>
<dbReference type="RefSeq" id="WP_319694799.1">
    <property type="nucleotide sequence ID" value="NZ_JARAWN010000196.1"/>
</dbReference>
<feature type="region of interest" description="Disordered" evidence="1">
    <location>
        <begin position="1"/>
        <end position="34"/>
    </location>
</feature>
<name>A0AAJ2UNU0_9ACTN</name>
<protein>
    <submittedName>
        <fullName evidence="3">Condensation domain-containing protein</fullName>
    </submittedName>
</protein>
<dbReference type="Proteomes" id="UP001273589">
    <property type="component" value="Unassembled WGS sequence"/>
</dbReference>
<comment type="caution">
    <text evidence="3">The sequence shown here is derived from an EMBL/GenBank/DDBJ whole genome shotgun (WGS) entry which is preliminary data.</text>
</comment>
<dbReference type="Gene3D" id="3.30.559.30">
    <property type="entry name" value="Nonribosomal peptide synthetase, condensation domain"/>
    <property type="match status" value="1"/>
</dbReference>
<evidence type="ECO:0000259" key="2">
    <source>
        <dbReference type="Pfam" id="PF00668"/>
    </source>
</evidence>
<dbReference type="Pfam" id="PF00668">
    <property type="entry name" value="Condensation"/>
    <property type="match status" value="1"/>
</dbReference>
<dbReference type="PANTHER" id="PTHR45527">
    <property type="entry name" value="NONRIBOSOMAL PEPTIDE SYNTHETASE"/>
    <property type="match status" value="1"/>
</dbReference>
<dbReference type="AlphaFoldDB" id="A0AAJ2UNU0"/>
<sequence>MRTTGAAATARTASATARSPAKARSTPPAATSSRRCAPTAAAAALCAPDADVCLAAHLRALSLITGSEDVTTGVFGHGRPEHLDADRMVGLFLNIVPLRARARGSWPELLADVNRIGHEHLPHRRYAYASIQQAMGGRRLVETAFNFVNFSAYAEQLGADGGQVIGDLKWFEHSDFALLVTFNADLFTRRMRVNFNAAASVLGRAAVRDVAGVYEAVLASLLGDEAAEGRIAGLLARLPRPADTAPDGYDRGRPARPARIEGLEQIDSAALDALVSAIHEDEDAVLDSLTALRLATAVRDTFGVHVPLRLLLDGGLAVLGR</sequence>
<dbReference type="EMBL" id="JARAWN010000196">
    <property type="protein sequence ID" value="MDX3133274.1"/>
    <property type="molecule type" value="Genomic_DNA"/>
</dbReference>
<dbReference type="GO" id="GO:0044550">
    <property type="term" value="P:secondary metabolite biosynthetic process"/>
    <property type="evidence" value="ECO:0007669"/>
    <property type="project" value="TreeGrafter"/>
</dbReference>
<gene>
    <name evidence="3" type="ORF">PV367_26640</name>
</gene>
<dbReference type="SUPFAM" id="SSF52777">
    <property type="entry name" value="CoA-dependent acyltransferases"/>
    <property type="match status" value="1"/>
</dbReference>
<dbReference type="PANTHER" id="PTHR45527:SF1">
    <property type="entry name" value="FATTY ACID SYNTHASE"/>
    <property type="match status" value="1"/>
</dbReference>
<dbReference type="GO" id="GO:0005737">
    <property type="term" value="C:cytoplasm"/>
    <property type="evidence" value="ECO:0007669"/>
    <property type="project" value="TreeGrafter"/>
</dbReference>
<feature type="domain" description="Condensation" evidence="2">
    <location>
        <begin position="51"/>
        <end position="222"/>
    </location>
</feature>
<dbReference type="GO" id="GO:0031177">
    <property type="term" value="F:phosphopantetheine binding"/>
    <property type="evidence" value="ECO:0007669"/>
    <property type="project" value="TreeGrafter"/>
</dbReference>
<evidence type="ECO:0000256" key="1">
    <source>
        <dbReference type="SAM" id="MobiDB-lite"/>
    </source>
</evidence>